<comment type="caution">
    <text evidence="1">The sequence shown here is derived from an EMBL/GenBank/DDBJ whole genome shotgun (WGS) entry which is preliminary data.</text>
</comment>
<proteinExistence type="predicted"/>
<dbReference type="Proteomes" id="UP001064048">
    <property type="component" value="Chromosome 20"/>
</dbReference>
<protein>
    <submittedName>
        <fullName evidence="1">Uncharacterized protein</fullName>
    </submittedName>
</protein>
<accession>A0ACC0KMU8</accession>
<evidence type="ECO:0000313" key="1">
    <source>
        <dbReference type="EMBL" id="KAI8437853.1"/>
    </source>
</evidence>
<name>A0ACC0KMU8_CHOFU</name>
<evidence type="ECO:0000313" key="2">
    <source>
        <dbReference type="Proteomes" id="UP001064048"/>
    </source>
</evidence>
<organism evidence="1 2">
    <name type="scientific">Choristoneura fumiferana</name>
    <name type="common">Spruce budworm moth</name>
    <name type="synonym">Archips fumiferana</name>
    <dbReference type="NCBI Taxonomy" id="7141"/>
    <lineage>
        <taxon>Eukaryota</taxon>
        <taxon>Metazoa</taxon>
        <taxon>Ecdysozoa</taxon>
        <taxon>Arthropoda</taxon>
        <taxon>Hexapoda</taxon>
        <taxon>Insecta</taxon>
        <taxon>Pterygota</taxon>
        <taxon>Neoptera</taxon>
        <taxon>Endopterygota</taxon>
        <taxon>Lepidoptera</taxon>
        <taxon>Glossata</taxon>
        <taxon>Ditrysia</taxon>
        <taxon>Tortricoidea</taxon>
        <taxon>Tortricidae</taxon>
        <taxon>Tortricinae</taxon>
        <taxon>Choristoneura</taxon>
    </lineage>
</organism>
<dbReference type="EMBL" id="CM046120">
    <property type="protein sequence ID" value="KAI8437853.1"/>
    <property type="molecule type" value="Genomic_DNA"/>
</dbReference>
<reference evidence="1 2" key="1">
    <citation type="journal article" date="2022" name="Genome Biol. Evol.">
        <title>The Spruce Budworm Genome: Reconstructing the Evolutionary History of Antifreeze Proteins.</title>
        <authorList>
            <person name="Beliveau C."/>
            <person name="Gagne P."/>
            <person name="Picq S."/>
            <person name="Vernygora O."/>
            <person name="Keeling C.I."/>
            <person name="Pinkney K."/>
            <person name="Doucet D."/>
            <person name="Wen F."/>
            <person name="Johnston J.S."/>
            <person name="Maaroufi H."/>
            <person name="Boyle B."/>
            <person name="Laroche J."/>
            <person name="Dewar K."/>
            <person name="Juretic N."/>
            <person name="Blackburn G."/>
            <person name="Nisole A."/>
            <person name="Brunet B."/>
            <person name="Brandao M."/>
            <person name="Lumley L."/>
            <person name="Duan J."/>
            <person name="Quan G."/>
            <person name="Lucarotti C.J."/>
            <person name="Roe A.D."/>
            <person name="Sperling F.A.H."/>
            <person name="Levesque R.C."/>
            <person name="Cusson M."/>
        </authorList>
    </citation>
    <scope>NUCLEOTIDE SEQUENCE [LARGE SCALE GENOMIC DNA]</scope>
    <source>
        <strain evidence="1">Glfc:IPQL:Cfum</strain>
    </source>
</reference>
<gene>
    <name evidence="1" type="ORF">MSG28_012071</name>
</gene>
<sequence>MAKKRGKARSAKAVPVPAPESSDSAAKPPSVTDSMSVEAIAAALSSINQSVLMKVCRLCETKDGPFLNIFDPETLTAKKTQELMPFVIAEYDDLPHKICFRCSAKVEELHEFVQKCIRTQESLRKALGRSGPKTKQSKLWEEKLHKSNISNDDICDALIKKAMAGIEDLPLKAFEEVKPILSKVQKEIDVKNYVEEKQDNDDNDGDDDGDCDSDLPLKQINLERQNSKSSGTTRQEQSKPKTYTNEKKLNEKALLDSLKNKKVVHESDAQKNNSSVIDVQSTSEAEDEIPLQTRSTKRKVIANKTPQNKPQAQTEVAATTNIISSESEDSDTSIKVKQPEQINKEAAKVEISKKEKPFNIMDHVSMIKVNGVGVLFQCKLCNRNFLKREVVISHGCAKNGVPKVDFTKNIAPPDPPKVTTVKYINTKIDGEIRRPVVASVPSPVIPTTTPAPVPNPVQTPSLQLLQPPQPENKSKPRVGPASKIKRNTPAVGMVVKPREPSPEAQPPNVGTMPSVQFPTTPNLKSRYKLVPGPNNTFTLMETFDNQEPAPPAPKLVQKPTTPVETRPKLRPVKSNEVPQQIININLNRHIQSQVKNTDNTEEITPHVSNPPPYPVGLFQTVPRGNNVPPTPVVTQPVPFTTPAMKKQSYTIVKTGNPSKLLISTKPQPPAEEPPKKKTRRSKNETSQETEPTQPFNITLEDTVRQKDGFFTFINVDPLLQPSYVLPTDNIIQESQISTSTPQSSQATAEKDLYSCNMCSEKFTREKKLLAHIQSHYSKMDEEDQIREKTVKKRTRTRRI</sequence>
<keyword evidence="2" id="KW-1185">Reference proteome</keyword>